<evidence type="ECO:0000313" key="4">
    <source>
        <dbReference type="Proteomes" id="UP001302602"/>
    </source>
</evidence>
<dbReference type="PROSITE" id="PS50181">
    <property type="entry name" value="FBOX"/>
    <property type="match status" value="1"/>
</dbReference>
<dbReference type="Proteomes" id="UP001302602">
    <property type="component" value="Unassembled WGS sequence"/>
</dbReference>
<keyword evidence="4" id="KW-1185">Reference proteome</keyword>
<reference evidence="3" key="2">
    <citation type="submission" date="2023-05" db="EMBL/GenBank/DDBJ databases">
        <authorList>
            <consortium name="Lawrence Berkeley National Laboratory"/>
            <person name="Steindorff A."/>
            <person name="Hensen N."/>
            <person name="Bonometti L."/>
            <person name="Westerberg I."/>
            <person name="Brannstrom I.O."/>
            <person name="Guillou S."/>
            <person name="Cros-Aarteil S."/>
            <person name="Calhoun S."/>
            <person name="Haridas S."/>
            <person name="Kuo A."/>
            <person name="Mondo S."/>
            <person name="Pangilinan J."/>
            <person name="Riley R."/>
            <person name="Labutti K."/>
            <person name="Andreopoulos B."/>
            <person name="Lipzen A."/>
            <person name="Chen C."/>
            <person name="Yanf M."/>
            <person name="Daum C."/>
            <person name="Ng V."/>
            <person name="Clum A."/>
            <person name="Ohm R."/>
            <person name="Martin F."/>
            <person name="Silar P."/>
            <person name="Natvig D."/>
            <person name="Lalanne C."/>
            <person name="Gautier V."/>
            <person name="Ament-Velasquez S.L."/>
            <person name="Kruys A."/>
            <person name="Hutchinson M.I."/>
            <person name="Powell A.J."/>
            <person name="Barry K."/>
            <person name="Miller A.N."/>
            <person name="Grigoriev I.V."/>
            <person name="Debuchy R."/>
            <person name="Gladieux P."/>
            <person name="Thoren M.H."/>
            <person name="Johannesson H."/>
        </authorList>
    </citation>
    <scope>NUCLEOTIDE SEQUENCE</scope>
    <source>
        <strain evidence="3">CBS 731.68</strain>
    </source>
</reference>
<organism evidence="3 4">
    <name type="scientific">Parathielavia appendiculata</name>
    <dbReference type="NCBI Taxonomy" id="2587402"/>
    <lineage>
        <taxon>Eukaryota</taxon>
        <taxon>Fungi</taxon>
        <taxon>Dikarya</taxon>
        <taxon>Ascomycota</taxon>
        <taxon>Pezizomycotina</taxon>
        <taxon>Sordariomycetes</taxon>
        <taxon>Sordariomycetidae</taxon>
        <taxon>Sordariales</taxon>
        <taxon>Chaetomiaceae</taxon>
        <taxon>Parathielavia</taxon>
    </lineage>
</organism>
<gene>
    <name evidence="3" type="ORF">N657DRAFT_667354</name>
</gene>
<dbReference type="InterPro" id="IPR001810">
    <property type="entry name" value="F-box_dom"/>
</dbReference>
<proteinExistence type="predicted"/>
<evidence type="ECO:0000259" key="2">
    <source>
        <dbReference type="PROSITE" id="PS50181"/>
    </source>
</evidence>
<name>A0AAN6YXS3_9PEZI</name>
<evidence type="ECO:0000256" key="1">
    <source>
        <dbReference type="SAM" id="MobiDB-lite"/>
    </source>
</evidence>
<dbReference type="AlphaFoldDB" id="A0AAN6YXS3"/>
<feature type="domain" description="F-box" evidence="2">
    <location>
        <begin position="40"/>
        <end position="89"/>
    </location>
</feature>
<dbReference type="RefSeq" id="XP_062641829.1">
    <property type="nucleotide sequence ID" value="XM_062795398.1"/>
</dbReference>
<feature type="region of interest" description="Disordered" evidence="1">
    <location>
        <begin position="164"/>
        <end position="191"/>
    </location>
</feature>
<sequence length="499" mass="54874">MSKKRPGVAASNTDLPCELCRNTIQPTPIHCPQSLHSYTMAELLRLPNELLAIIFEGLDAQGFSALRLTSKHAKLATLPAFISRYFHTRYIMLSRLSLENLVEIARHPDFGPAVRTLELCTDHFVEFPDSSSHIARHEGDILLAIQEGRCRPAVLVDSIDDAYSSGEEEDQSLGDEGRETNEGSLSSQGSYEAPLDKAAYTSLWEEQEHIIMSGLAQAYITQALIFLPNIEAVVISNMHRPWGALAHGRQTGLPPTNALDIYEEVPFLGQVLRITLTAIATSGAALSSLAITAGLLSRAGVLYREAIVPDIFRPSESHLQYYKNLPPSLTELTLNISADATTGAEDRWADDLSAFIGVFRQLTQLDLVIKPVDFGPQVNRLKQLAPKLQLPNLQCLGLYRAYCSVQDLGVFIARHKATLQSVTLVRVGVSGGIGHWRSLFAQIRDHLPKLELSIKQCTAGGLALLCRGEHENGEEFEDCFDVGGSHEAWTTAIESIETR</sequence>
<accession>A0AAN6YXS3</accession>
<reference evidence="3" key="1">
    <citation type="journal article" date="2023" name="Mol. Phylogenet. Evol.">
        <title>Genome-scale phylogeny and comparative genomics of the fungal order Sordariales.</title>
        <authorList>
            <person name="Hensen N."/>
            <person name="Bonometti L."/>
            <person name="Westerberg I."/>
            <person name="Brannstrom I.O."/>
            <person name="Guillou S."/>
            <person name="Cros-Aarteil S."/>
            <person name="Calhoun S."/>
            <person name="Haridas S."/>
            <person name="Kuo A."/>
            <person name="Mondo S."/>
            <person name="Pangilinan J."/>
            <person name="Riley R."/>
            <person name="LaButti K."/>
            <person name="Andreopoulos B."/>
            <person name="Lipzen A."/>
            <person name="Chen C."/>
            <person name="Yan M."/>
            <person name="Daum C."/>
            <person name="Ng V."/>
            <person name="Clum A."/>
            <person name="Steindorff A."/>
            <person name="Ohm R.A."/>
            <person name="Martin F."/>
            <person name="Silar P."/>
            <person name="Natvig D.O."/>
            <person name="Lalanne C."/>
            <person name="Gautier V."/>
            <person name="Ament-Velasquez S.L."/>
            <person name="Kruys A."/>
            <person name="Hutchinson M.I."/>
            <person name="Powell A.J."/>
            <person name="Barry K."/>
            <person name="Miller A.N."/>
            <person name="Grigoriev I.V."/>
            <person name="Debuchy R."/>
            <person name="Gladieux P."/>
            <person name="Hiltunen Thoren M."/>
            <person name="Johannesson H."/>
        </authorList>
    </citation>
    <scope>NUCLEOTIDE SEQUENCE</scope>
    <source>
        <strain evidence="3">CBS 731.68</strain>
    </source>
</reference>
<evidence type="ECO:0000313" key="3">
    <source>
        <dbReference type="EMBL" id="KAK4118056.1"/>
    </source>
</evidence>
<dbReference type="EMBL" id="MU853289">
    <property type="protein sequence ID" value="KAK4118056.1"/>
    <property type="molecule type" value="Genomic_DNA"/>
</dbReference>
<comment type="caution">
    <text evidence="3">The sequence shown here is derived from an EMBL/GenBank/DDBJ whole genome shotgun (WGS) entry which is preliminary data.</text>
</comment>
<protein>
    <recommendedName>
        <fullName evidence="2">F-box domain-containing protein</fullName>
    </recommendedName>
</protein>
<dbReference type="GeneID" id="87832167"/>